<protein>
    <submittedName>
        <fullName evidence="8">Precorrin-3B synthase</fullName>
        <ecNumber evidence="8">1.14.13.83</ecNumber>
    </submittedName>
</protein>
<comment type="caution">
    <text evidence="8">The sequence shown here is derived from an EMBL/GenBank/DDBJ whole genome shotgun (WGS) entry which is preliminary data.</text>
</comment>
<organism evidence="8 9">
    <name type="scientific">Tritonibacter aquimaris</name>
    <dbReference type="NCBI Taxonomy" id="2663379"/>
    <lineage>
        <taxon>Bacteria</taxon>
        <taxon>Pseudomonadati</taxon>
        <taxon>Pseudomonadota</taxon>
        <taxon>Alphaproteobacteria</taxon>
        <taxon>Rhodobacterales</taxon>
        <taxon>Paracoccaceae</taxon>
        <taxon>Tritonibacter</taxon>
    </lineage>
</organism>
<dbReference type="Gene3D" id="3.90.480.20">
    <property type="match status" value="1"/>
</dbReference>
<evidence type="ECO:0000256" key="3">
    <source>
        <dbReference type="ARBA" id="ARBA00022723"/>
    </source>
</evidence>
<dbReference type="Proteomes" id="UP000436694">
    <property type="component" value="Unassembled WGS sequence"/>
</dbReference>
<reference evidence="8 9" key="1">
    <citation type="submission" date="2019-10" db="EMBL/GenBank/DDBJ databases">
        <title>Epibacterium sp. nov., isolated from seawater.</title>
        <authorList>
            <person name="Zhang X."/>
            <person name="Li N."/>
        </authorList>
    </citation>
    <scope>NUCLEOTIDE SEQUENCE [LARGE SCALE GENOMIC DNA]</scope>
    <source>
        <strain evidence="8 9">SM1969</strain>
    </source>
</reference>
<evidence type="ECO:0000313" key="8">
    <source>
        <dbReference type="EMBL" id="MQY43209.1"/>
    </source>
</evidence>
<dbReference type="PANTHER" id="PTHR32439:SF9">
    <property type="entry name" value="BLR3264 PROTEIN"/>
    <property type="match status" value="1"/>
</dbReference>
<keyword evidence="9" id="KW-1185">Reference proteome</keyword>
<name>A0A844AMJ5_9RHOB</name>
<evidence type="ECO:0000256" key="1">
    <source>
        <dbReference type="ARBA" id="ARBA00022485"/>
    </source>
</evidence>
<dbReference type="PANTHER" id="PTHR32439">
    <property type="entry name" value="FERREDOXIN--NITRITE REDUCTASE, CHLOROPLASTIC"/>
    <property type="match status" value="1"/>
</dbReference>
<dbReference type="GO" id="GO:0043818">
    <property type="term" value="F:precorrin-3B synthase activity"/>
    <property type="evidence" value="ECO:0007669"/>
    <property type="project" value="UniProtKB-EC"/>
</dbReference>
<dbReference type="InterPro" id="IPR012798">
    <property type="entry name" value="Cbl_synth_CobG-like"/>
</dbReference>
<gene>
    <name evidence="8" type="primary">cobG</name>
    <name evidence="8" type="ORF">GG681_11205</name>
</gene>
<keyword evidence="3" id="KW-0479">Metal-binding</keyword>
<evidence type="ECO:0000259" key="7">
    <source>
        <dbReference type="Pfam" id="PF03460"/>
    </source>
</evidence>
<dbReference type="InterPro" id="IPR051329">
    <property type="entry name" value="NIR_SIR_4Fe-4S"/>
</dbReference>
<dbReference type="InterPro" id="IPR045854">
    <property type="entry name" value="NO2/SO3_Rdtase_4Fe4S_sf"/>
</dbReference>
<dbReference type="GO" id="GO:0051539">
    <property type="term" value="F:4 iron, 4 sulfur cluster binding"/>
    <property type="evidence" value="ECO:0007669"/>
    <property type="project" value="UniProtKB-KW"/>
</dbReference>
<keyword evidence="5" id="KW-0408">Iron</keyword>
<dbReference type="GO" id="GO:0046872">
    <property type="term" value="F:metal ion binding"/>
    <property type="evidence" value="ECO:0007669"/>
    <property type="project" value="UniProtKB-KW"/>
</dbReference>
<keyword evidence="6" id="KW-0411">Iron-sulfur</keyword>
<dbReference type="SUPFAM" id="SSF55124">
    <property type="entry name" value="Nitrite/Sulfite reductase N-terminal domain-like"/>
    <property type="match status" value="1"/>
</dbReference>
<dbReference type="InterPro" id="IPR005117">
    <property type="entry name" value="NiRdtase/SiRdtase_haem-b_fer"/>
</dbReference>
<evidence type="ECO:0000256" key="5">
    <source>
        <dbReference type="ARBA" id="ARBA00023004"/>
    </source>
</evidence>
<keyword evidence="1" id="KW-0004">4Fe-4S</keyword>
<dbReference type="GO" id="GO:0020037">
    <property type="term" value="F:heme binding"/>
    <property type="evidence" value="ECO:0007669"/>
    <property type="project" value="InterPro"/>
</dbReference>
<dbReference type="InterPro" id="IPR006066">
    <property type="entry name" value="NO2/SO3_Rdtase_FeS/sirohaem_BS"/>
</dbReference>
<dbReference type="SUPFAM" id="SSF56014">
    <property type="entry name" value="Nitrite and sulphite reductase 4Fe-4S domain-like"/>
    <property type="match status" value="1"/>
</dbReference>
<evidence type="ECO:0000313" key="9">
    <source>
        <dbReference type="Proteomes" id="UP000436694"/>
    </source>
</evidence>
<accession>A0A844AMJ5</accession>
<evidence type="ECO:0000256" key="2">
    <source>
        <dbReference type="ARBA" id="ARBA00022617"/>
    </source>
</evidence>
<dbReference type="EC" id="1.14.13.83" evidence="8"/>
<dbReference type="AlphaFoldDB" id="A0A844AMJ5"/>
<dbReference type="NCBIfam" id="TIGR02435">
    <property type="entry name" value="CobG"/>
    <property type="match status" value="1"/>
</dbReference>
<feature type="domain" description="Nitrite/Sulfite reductase ferredoxin-like" evidence="7">
    <location>
        <begin position="21"/>
        <end position="86"/>
    </location>
</feature>
<proteinExistence type="predicted"/>
<dbReference type="RefSeq" id="WP_153548104.1">
    <property type="nucleotide sequence ID" value="NZ_WIXK01000005.1"/>
</dbReference>
<dbReference type="Gene3D" id="3.30.413.10">
    <property type="entry name" value="Sulfite Reductase Hemoprotein, domain 1"/>
    <property type="match status" value="1"/>
</dbReference>
<dbReference type="Pfam" id="PF03460">
    <property type="entry name" value="NIR_SIR_ferr"/>
    <property type="match status" value="1"/>
</dbReference>
<evidence type="ECO:0000256" key="4">
    <source>
        <dbReference type="ARBA" id="ARBA00023002"/>
    </source>
</evidence>
<sequence>MSSPGTDTPKVYGWCPGALRPMASGDGLVVRIRAPFGRLSQDQMRGVASLSDRFGNGLLDLSARANLQMRGIDASNHAALIDGLRDLDLVDETTASEARRNIIMTPFWQKDDASHRIAHRLRNALAKAEDLVLPGKFGFAIDAGGTPVLQQSAADIRIERGAQGLILVADGAENGQPITEENAADAAVELARWFLEQGGAPNGRGRMHQLIARRTQPETFVANRVQNSIAPLPGPAENGQLVALEFGQIPARTLTDLAEFGAIRLTPWRMFLLESTTEIPALPGLILDAGDPRLHVIACTGAPGCLQAHAQTRALAGQLATHVPAGLTLHVSGCAKGCAHPKAADITLVARSADTFDLITNGSANDQPLTPGLSADALAKTLNSAP</sequence>
<dbReference type="EMBL" id="WIXK01000005">
    <property type="protein sequence ID" value="MQY43209.1"/>
    <property type="molecule type" value="Genomic_DNA"/>
</dbReference>
<evidence type="ECO:0000256" key="6">
    <source>
        <dbReference type="ARBA" id="ARBA00023014"/>
    </source>
</evidence>
<keyword evidence="2" id="KW-0349">Heme</keyword>
<dbReference type="InterPro" id="IPR036136">
    <property type="entry name" value="Nit/Sulf_reduc_fer-like_dom_sf"/>
</dbReference>
<keyword evidence="4 8" id="KW-0560">Oxidoreductase</keyword>
<dbReference type="PROSITE" id="PS00365">
    <property type="entry name" value="NIR_SIR"/>
    <property type="match status" value="1"/>
</dbReference>